<organism evidence="5 6">
    <name type="scientific">Cohnella thailandensis</name>
    <dbReference type="NCBI Taxonomy" id="557557"/>
    <lineage>
        <taxon>Bacteria</taxon>
        <taxon>Bacillati</taxon>
        <taxon>Bacillota</taxon>
        <taxon>Bacilli</taxon>
        <taxon>Bacillales</taxon>
        <taxon>Paenibacillaceae</taxon>
        <taxon>Cohnella</taxon>
    </lineage>
</organism>
<dbReference type="InterPro" id="IPR018062">
    <property type="entry name" value="HTH_AraC-typ_CS"/>
</dbReference>
<accession>A0A841T473</accession>
<name>A0A841T473_9BACL</name>
<dbReference type="InterPro" id="IPR018060">
    <property type="entry name" value="HTH_AraC"/>
</dbReference>
<dbReference type="SUPFAM" id="SSF51215">
    <property type="entry name" value="Regulatory protein AraC"/>
    <property type="match status" value="1"/>
</dbReference>
<dbReference type="Pfam" id="PF12833">
    <property type="entry name" value="HTH_18"/>
    <property type="match status" value="1"/>
</dbReference>
<dbReference type="PRINTS" id="PR00032">
    <property type="entry name" value="HTHARAC"/>
</dbReference>
<dbReference type="GO" id="GO:0043565">
    <property type="term" value="F:sequence-specific DNA binding"/>
    <property type="evidence" value="ECO:0007669"/>
    <property type="project" value="InterPro"/>
</dbReference>
<dbReference type="InterPro" id="IPR014710">
    <property type="entry name" value="RmlC-like_jellyroll"/>
</dbReference>
<evidence type="ECO:0000259" key="4">
    <source>
        <dbReference type="PROSITE" id="PS01124"/>
    </source>
</evidence>
<keyword evidence="6" id="KW-1185">Reference proteome</keyword>
<evidence type="ECO:0000313" key="5">
    <source>
        <dbReference type="EMBL" id="MBB6637435.1"/>
    </source>
</evidence>
<reference evidence="5 6" key="1">
    <citation type="submission" date="2020-08" db="EMBL/GenBank/DDBJ databases">
        <title>Cohnella phylogeny.</title>
        <authorList>
            <person name="Dunlap C."/>
        </authorList>
    </citation>
    <scope>NUCLEOTIDE SEQUENCE [LARGE SCALE GENOMIC DNA]</scope>
    <source>
        <strain evidence="5 6">DSM 25241</strain>
    </source>
</reference>
<evidence type="ECO:0000256" key="1">
    <source>
        <dbReference type="ARBA" id="ARBA00023015"/>
    </source>
</evidence>
<dbReference type="Proteomes" id="UP000535838">
    <property type="component" value="Unassembled WGS sequence"/>
</dbReference>
<dbReference type="PANTHER" id="PTHR43280">
    <property type="entry name" value="ARAC-FAMILY TRANSCRIPTIONAL REGULATOR"/>
    <property type="match status" value="1"/>
</dbReference>
<dbReference type="InterPro" id="IPR037923">
    <property type="entry name" value="HTH-like"/>
</dbReference>
<evidence type="ECO:0000256" key="3">
    <source>
        <dbReference type="ARBA" id="ARBA00023163"/>
    </source>
</evidence>
<dbReference type="Gene3D" id="2.60.120.10">
    <property type="entry name" value="Jelly Rolls"/>
    <property type="match status" value="1"/>
</dbReference>
<dbReference type="InterPro" id="IPR020449">
    <property type="entry name" value="Tscrpt_reg_AraC-type_HTH"/>
</dbReference>
<dbReference type="AlphaFoldDB" id="A0A841T473"/>
<dbReference type="Pfam" id="PF02311">
    <property type="entry name" value="AraC_binding"/>
    <property type="match status" value="1"/>
</dbReference>
<evidence type="ECO:0000313" key="6">
    <source>
        <dbReference type="Proteomes" id="UP000535838"/>
    </source>
</evidence>
<dbReference type="InterPro" id="IPR003313">
    <property type="entry name" value="AraC-bd"/>
</dbReference>
<dbReference type="Gene3D" id="1.10.10.60">
    <property type="entry name" value="Homeodomain-like"/>
    <property type="match status" value="2"/>
</dbReference>
<gene>
    <name evidence="5" type="ORF">H7B67_25175</name>
</gene>
<dbReference type="PROSITE" id="PS01124">
    <property type="entry name" value="HTH_ARAC_FAMILY_2"/>
    <property type="match status" value="1"/>
</dbReference>
<keyword evidence="2" id="KW-0238">DNA-binding</keyword>
<dbReference type="PANTHER" id="PTHR43280:SF28">
    <property type="entry name" value="HTH-TYPE TRANSCRIPTIONAL ACTIVATOR RHAS"/>
    <property type="match status" value="1"/>
</dbReference>
<dbReference type="PROSITE" id="PS00041">
    <property type="entry name" value="HTH_ARAC_FAMILY_1"/>
    <property type="match status" value="1"/>
</dbReference>
<evidence type="ECO:0000256" key="2">
    <source>
        <dbReference type="ARBA" id="ARBA00023125"/>
    </source>
</evidence>
<dbReference type="SUPFAM" id="SSF46689">
    <property type="entry name" value="Homeodomain-like"/>
    <property type="match status" value="2"/>
</dbReference>
<dbReference type="SMART" id="SM00342">
    <property type="entry name" value="HTH_ARAC"/>
    <property type="match status" value="1"/>
</dbReference>
<sequence>MREEHNEYLEIYFFTPTEFEKSGAAWPIRLGSNIAKPNYHIGPRISPYYYLLFVLDGEGTFIQGNRTYPLRKNDIFCLFPQVTHEYFTVPDAPLRKAFFAFDGKQALGLLERVGLKPHSPHAAGALTEEAIARMREFFDLATHSDRANTDLARLSAFYRVFDALARRPGIIGAADPGPSADWLQKGLEYLEIHYAGGISIERAAEFVGVERTHFTKTFRKAYGMPPMKYVQQLKMTEAKLLLDQTNYTLSEIALSVGYPDLFSFSKAFKKQEGLSPTQYRNRKKIQLPGSGS</sequence>
<proteinExistence type="predicted"/>
<comment type="caution">
    <text evidence="5">The sequence shown here is derived from an EMBL/GenBank/DDBJ whole genome shotgun (WGS) entry which is preliminary data.</text>
</comment>
<dbReference type="InterPro" id="IPR009057">
    <property type="entry name" value="Homeodomain-like_sf"/>
</dbReference>
<dbReference type="GO" id="GO:0003700">
    <property type="term" value="F:DNA-binding transcription factor activity"/>
    <property type="evidence" value="ECO:0007669"/>
    <property type="project" value="InterPro"/>
</dbReference>
<dbReference type="EMBL" id="JACJVQ010000021">
    <property type="protein sequence ID" value="MBB6637435.1"/>
    <property type="molecule type" value="Genomic_DNA"/>
</dbReference>
<keyword evidence="3" id="KW-0804">Transcription</keyword>
<keyword evidence="1" id="KW-0805">Transcription regulation</keyword>
<protein>
    <submittedName>
        <fullName evidence="5">AraC family transcriptional regulator</fullName>
    </submittedName>
</protein>
<feature type="domain" description="HTH araC/xylS-type" evidence="4">
    <location>
        <begin position="184"/>
        <end position="282"/>
    </location>
</feature>